<evidence type="ECO:0000313" key="4">
    <source>
        <dbReference type="Proteomes" id="UP000264310"/>
    </source>
</evidence>
<gene>
    <name evidence="3" type="ORF">DYI37_01990</name>
</gene>
<dbReference type="CDD" id="cd05327">
    <property type="entry name" value="retinol-DH_like_SDR_c_like"/>
    <property type="match status" value="1"/>
</dbReference>
<dbReference type="PANTHER" id="PTHR43157:SF31">
    <property type="entry name" value="PHOSPHATIDYLINOSITOL-GLYCAN BIOSYNTHESIS CLASS F PROTEIN"/>
    <property type="match status" value="1"/>
</dbReference>
<reference evidence="3 4" key="1">
    <citation type="submission" date="2018-08" db="EMBL/GenBank/DDBJ databases">
        <title>Fulvimarina sp. 85, whole genome shotgun sequence.</title>
        <authorList>
            <person name="Tuo L."/>
        </authorList>
    </citation>
    <scope>NUCLEOTIDE SEQUENCE [LARGE SCALE GENOMIC DNA]</scope>
    <source>
        <strain evidence="3 4">85</strain>
    </source>
</reference>
<evidence type="ECO:0000313" key="3">
    <source>
        <dbReference type="EMBL" id="RFC66556.1"/>
    </source>
</evidence>
<dbReference type="NCBIfam" id="NF004846">
    <property type="entry name" value="PRK06197.1"/>
    <property type="match status" value="1"/>
</dbReference>
<dbReference type="PRINTS" id="PR00081">
    <property type="entry name" value="GDHRDH"/>
</dbReference>
<dbReference type="Gene3D" id="3.40.50.720">
    <property type="entry name" value="NAD(P)-binding Rossmann-like Domain"/>
    <property type="match status" value="1"/>
</dbReference>
<dbReference type="OrthoDB" id="109589at2"/>
<keyword evidence="4" id="KW-1185">Reference proteome</keyword>
<comment type="caution">
    <text evidence="3">The sequence shown here is derived from an EMBL/GenBank/DDBJ whole genome shotgun (WGS) entry which is preliminary data.</text>
</comment>
<dbReference type="EMBL" id="QURL01000001">
    <property type="protein sequence ID" value="RFC66556.1"/>
    <property type="molecule type" value="Genomic_DNA"/>
</dbReference>
<dbReference type="AlphaFoldDB" id="A0A371XBF0"/>
<dbReference type="InterPro" id="IPR036291">
    <property type="entry name" value="NAD(P)-bd_dom_sf"/>
</dbReference>
<dbReference type="PANTHER" id="PTHR43157">
    <property type="entry name" value="PHOSPHATIDYLINOSITOL-GLYCAN BIOSYNTHESIS CLASS F PROTEIN-RELATED"/>
    <property type="match status" value="1"/>
</dbReference>
<proteinExistence type="predicted"/>
<protein>
    <submittedName>
        <fullName evidence="3">SDR family NAD(P)-dependent oxidoreductase</fullName>
    </submittedName>
</protein>
<dbReference type="InterPro" id="IPR002347">
    <property type="entry name" value="SDR_fam"/>
</dbReference>
<accession>A0A371XBF0</accession>
<dbReference type="Pfam" id="PF00106">
    <property type="entry name" value="adh_short"/>
    <property type="match status" value="1"/>
</dbReference>
<name>A0A371XBF0_9HYPH</name>
<sequence>MANFTASDVPDQSGRTVFITGANSGIGLEASKVLAGRGARVLLGCRSEANATGAMDAIRLEHPRAKLDFVPIDLADLASVRSAADRLKGEPIDVLVNNAGVMVPPLQRTKQGFELQFGVNHLGHFALTGLLLDQLIDRPGSRVVITSSIAHRNGRIDFDDIDAKRHYSRMKRYQMSKLANLLHMFELDRRLRAANAQTIAVACHPGVADTNLMRFLPGPAKMLMLPGRLFLNTAAEGAWPTLAASTAPQISGGDYVGAGKRGETAGPAADAKSSARARDPQLATRLWEQSVRMTGVAYPV</sequence>
<feature type="region of interest" description="Disordered" evidence="2">
    <location>
        <begin position="256"/>
        <end position="280"/>
    </location>
</feature>
<evidence type="ECO:0000256" key="2">
    <source>
        <dbReference type="SAM" id="MobiDB-lite"/>
    </source>
</evidence>
<organism evidence="3 4">
    <name type="scientific">Fulvimarina endophytica</name>
    <dbReference type="NCBI Taxonomy" id="2293836"/>
    <lineage>
        <taxon>Bacteria</taxon>
        <taxon>Pseudomonadati</taxon>
        <taxon>Pseudomonadota</taxon>
        <taxon>Alphaproteobacteria</taxon>
        <taxon>Hyphomicrobiales</taxon>
        <taxon>Aurantimonadaceae</taxon>
        <taxon>Fulvimarina</taxon>
    </lineage>
</organism>
<evidence type="ECO:0000256" key="1">
    <source>
        <dbReference type="ARBA" id="ARBA00023002"/>
    </source>
</evidence>
<dbReference type="GO" id="GO:0016491">
    <property type="term" value="F:oxidoreductase activity"/>
    <property type="evidence" value="ECO:0007669"/>
    <property type="project" value="UniProtKB-KW"/>
</dbReference>
<dbReference type="SUPFAM" id="SSF51735">
    <property type="entry name" value="NAD(P)-binding Rossmann-fold domains"/>
    <property type="match status" value="1"/>
</dbReference>
<feature type="compositionally biased region" description="Low complexity" evidence="2">
    <location>
        <begin position="265"/>
        <end position="274"/>
    </location>
</feature>
<keyword evidence="1" id="KW-0560">Oxidoreductase</keyword>
<dbReference type="Proteomes" id="UP000264310">
    <property type="component" value="Unassembled WGS sequence"/>
</dbReference>